<evidence type="ECO:0000259" key="1">
    <source>
        <dbReference type="PROSITE" id="PS50853"/>
    </source>
</evidence>
<reference evidence="2 3" key="1">
    <citation type="journal article" date="2015" name="Nature">
        <title>rRNA introns, odd ribosomes, and small enigmatic genomes across a large radiation of phyla.</title>
        <authorList>
            <person name="Brown C.T."/>
            <person name="Hug L.A."/>
            <person name="Thomas B.C."/>
            <person name="Sharon I."/>
            <person name="Castelle C.J."/>
            <person name="Singh A."/>
            <person name="Wilkins M.J."/>
            <person name="Williams K.H."/>
            <person name="Banfield J.F."/>
        </authorList>
    </citation>
    <scope>NUCLEOTIDE SEQUENCE [LARGE SCALE GENOMIC DNA]</scope>
</reference>
<dbReference type="CDD" id="cd00063">
    <property type="entry name" value="FN3"/>
    <property type="match status" value="1"/>
</dbReference>
<evidence type="ECO:0000313" key="3">
    <source>
        <dbReference type="Proteomes" id="UP000034063"/>
    </source>
</evidence>
<dbReference type="InterPro" id="IPR013783">
    <property type="entry name" value="Ig-like_fold"/>
</dbReference>
<protein>
    <recommendedName>
        <fullName evidence="1">Fibronectin type-III domain-containing protein</fullName>
    </recommendedName>
</protein>
<dbReference type="Proteomes" id="UP000034063">
    <property type="component" value="Unassembled WGS sequence"/>
</dbReference>
<dbReference type="SUPFAM" id="SSF49265">
    <property type="entry name" value="Fibronectin type III"/>
    <property type="match status" value="1"/>
</dbReference>
<dbReference type="InterPro" id="IPR036116">
    <property type="entry name" value="FN3_sf"/>
</dbReference>
<dbReference type="AlphaFoldDB" id="A0A0G1JRV5"/>
<proteinExistence type="predicted"/>
<dbReference type="EMBL" id="LCIB01000020">
    <property type="protein sequence ID" value="KKT46632.1"/>
    <property type="molecule type" value="Genomic_DNA"/>
</dbReference>
<comment type="caution">
    <text evidence="2">The sequence shown here is derived from an EMBL/GenBank/DDBJ whole genome shotgun (WGS) entry which is preliminary data.</text>
</comment>
<organism evidence="2 3">
    <name type="scientific">Candidatus Gottesmanbacteria bacterium GW2011_GWA2_44_17</name>
    <dbReference type="NCBI Taxonomy" id="1618444"/>
    <lineage>
        <taxon>Bacteria</taxon>
        <taxon>Candidatus Gottesmaniibacteriota</taxon>
    </lineage>
</organism>
<dbReference type="InterPro" id="IPR003961">
    <property type="entry name" value="FN3_dom"/>
</dbReference>
<gene>
    <name evidence="2" type="ORF">UW37_C0020G0009</name>
</gene>
<evidence type="ECO:0000313" key="2">
    <source>
        <dbReference type="EMBL" id="KKT46632.1"/>
    </source>
</evidence>
<dbReference type="Gene3D" id="2.60.40.10">
    <property type="entry name" value="Immunoglobulins"/>
    <property type="match status" value="1"/>
</dbReference>
<dbReference type="PROSITE" id="PS50853">
    <property type="entry name" value="FN3"/>
    <property type="match status" value="1"/>
</dbReference>
<name>A0A0G1JRV5_9BACT</name>
<accession>A0A0G1JRV5</accession>
<feature type="domain" description="Fibronectin type-III" evidence="1">
    <location>
        <begin position="39"/>
        <end position="154"/>
    </location>
</feature>
<dbReference type="SMART" id="SM00060">
    <property type="entry name" value="FN3"/>
    <property type="match status" value="1"/>
</dbReference>
<sequence length="262" mass="27872">MLSLLIAGGSFGFQEMQKRQIVEKRATPGDPPPGCNITPPTNVRVTNIAGTTATLKWNPGTGGNYVKLFVSTSSDPTGNCNRLPNKQTDKHCVVNENGKLINGDPNHADIPAVPSEYAITGMQPSIKYYVRMMMWKESGCDYAAPIISFTTEPPSPSPSPSPSTSCVDLTKNKATPTMGDTVNFTCEANFTPSAAISPVAYFRYSTDNGATFTNVGSGVAVNSTTLKASQDVLINKVGDWEVQCRVCTDSTATACTAWGLAQ</sequence>